<feature type="transmembrane region" description="Helical" evidence="8">
    <location>
        <begin position="345"/>
        <end position="365"/>
    </location>
</feature>
<feature type="region of interest" description="Disordered" evidence="7">
    <location>
        <begin position="1"/>
        <end position="300"/>
    </location>
</feature>
<dbReference type="Proteomes" id="UP000256690">
    <property type="component" value="Unassembled WGS sequence"/>
</dbReference>
<keyword evidence="10" id="KW-1185">Reference proteome</keyword>
<dbReference type="PANTHER" id="PTHR43829">
    <property type="entry name" value="AQUAPORIN OR AQUAGLYCEROPORIN RELATED"/>
    <property type="match status" value="1"/>
</dbReference>
<dbReference type="AlphaFoldDB" id="A0A3D8Q9L4"/>
<comment type="similarity">
    <text evidence="2">Belongs to the MIP/aquaporin (TC 1.A.8) family.</text>
</comment>
<evidence type="ECO:0000256" key="6">
    <source>
        <dbReference type="ARBA" id="ARBA00023136"/>
    </source>
</evidence>
<comment type="subcellular location">
    <subcellularLocation>
        <location evidence="1">Membrane</location>
        <topology evidence="1">Multi-pass membrane protein</topology>
    </subcellularLocation>
</comment>
<feature type="compositionally biased region" description="Basic and acidic residues" evidence="7">
    <location>
        <begin position="132"/>
        <end position="152"/>
    </location>
</feature>
<evidence type="ECO:0000256" key="5">
    <source>
        <dbReference type="ARBA" id="ARBA00022989"/>
    </source>
</evidence>
<organism evidence="9 10">
    <name type="scientific">Aspergillus mulundensis</name>
    <dbReference type="NCBI Taxonomy" id="1810919"/>
    <lineage>
        <taxon>Eukaryota</taxon>
        <taxon>Fungi</taxon>
        <taxon>Dikarya</taxon>
        <taxon>Ascomycota</taxon>
        <taxon>Pezizomycotina</taxon>
        <taxon>Eurotiomycetes</taxon>
        <taxon>Eurotiomycetidae</taxon>
        <taxon>Eurotiales</taxon>
        <taxon>Aspergillaceae</taxon>
        <taxon>Aspergillus</taxon>
        <taxon>Aspergillus subgen. Nidulantes</taxon>
    </lineage>
</organism>
<name>A0A3D8Q9L4_9EURO</name>
<dbReference type="InterPro" id="IPR023271">
    <property type="entry name" value="Aquaporin-like"/>
</dbReference>
<dbReference type="CDD" id="cd00333">
    <property type="entry name" value="MIP"/>
    <property type="match status" value="1"/>
</dbReference>
<feature type="transmembrane region" description="Helical" evidence="8">
    <location>
        <begin position="512"/>
        <end position="534"/>
    </location>
</feature>
<feature type="transmembrane region" description="Helical" evidence="8">
    <location>
        <begin position="482"/>
        <end position="500"/>
    </location>
</feature>
<evidence type="ECO:0000256" key="2">
    <source>
        <dbReference type="ARBA" id="ARBA00006175"/>
    </source>
</evidence>
<dbReference type="GO" id="GO:0015254">
    <property type="term" value="F:glycerol channel activity"/>
    <property type="evidence" value="ECO:0007669"/>
    <property type="project" value="TreeGrafter"/>
</dbReference>
<dbReference type="InterPro" id="IPR000425">
    <property type="entry name" value="MIP"/>
</dbReference>
<evidence type="ECO:0000256" key="3">
    <source>
        <dbReference type="ARBA" id="ARBA00022448"/>
    </source>
</evidence>
<evidence type="ECO:0000256" key="8">
    <source>
        <dbReference type="SAM" id="Phobius"/>
    </source>
</evidence>
<evidence type="ECO:0008006" key="11">
    <source>
        <dbReference type="Google" id="ProtNLM"/>
    </source>
</evidence>
<dbReference type="NCBIfam" id="TIGR00861">
    <property type="entry name" value="MIP"/>
    <property type="match status" value="1"/>
</dbReference>
<evidence type="ECO:0000313" key="10">
    <source>
        <dbReference type="Proteomes" id="UP000256690"/>
    </source>
</evidence>
<feature type="compositionally biased region" description="Polar residues" evidence="7">
    <location>
        <begin position="1"/>
        <end position="20"/>
    </location>
</feature>
<dbReference type="GO" id="GO:0015250">
    <property type="term" value="F:water channel activity"/>
    <property type="evidence" value="ECO:0007669"/>
    <property type="project" value="TreeGrafter"/>
</dbReference>
<feature type="transmembrane region" description="Helical" evidence="8">
    <location>
        <begin position="318"/>
        <end position="339"/>
    </location>
</feature>
<evidence type="ECO:0000256" key="4">
    <source>
        <dbReference type="ARBA" id="ARBA00022692"/>
    </source>
</evidence>
<comment type="caution">
    <text evidence="9">The sequence shown here is derived from an EMBL/GenBank/DDBJ whole genome shotgun (WGS) entry which is preliminary data.</text>
</comment>
<feature type="compositionally biased region" description="Polar residues" evidence="7">
    <location>
        <begin position="212"/>
        <end position="231"/>
    </location>
</feature>
<evidence type="ECO:0000256" key="7">
    <source>
        <dbReference type="SAM" id="MobiDB-lite"/>
    </source>
</evidence>
<dbReference type="SUPFAM" id="SSF81338">
    <property type="entry name" value="Aquaporin-like"/>
    <property type="match status" value="1"/>
</dbReference>
<dbReference type="InterPro" id="IPR050363">
    <property type="entry name" value="MIP/Aquaporin"/>
</dbReference>
<dbReference type="EMBL" id="PVWQ01000023">
    <property type="protein sequence ID" value="RDW58533.1"/>
    <property type="molecule type" value="Genomic_DNA"/>
</dbReference>
<keyword evidence="3" id="KW-0813">Transport</keyword>
<dbReference type="PROSITE" id="PS00221">
    <property type="entry name" value="MIP"/>
    <property type="match status" value="1"/>
</dbReference>
<proteinExistence type="inferred from homology"/>
<feature type="compositionally biased region" description="Low complexity" evidence="7">
    <location>
        <begin position="265"/>
        <end position="282"/>
    </location>
</feature>
<keyword evidence="4 8" id="KW-0812">Transmembrane</keyword>
<keyword evidence="6 8" id="KW-0472">Membrane</keyword>
<evidence type="ECO:0000313" key="9">
    <source>
        <dbReference type="EMBL" id="RDW58533.1"/>
    </source>
</evidence>
<dbReference type="Pfam" id="PF00230">
    <property type="entry name" value="MIP"/>
    <property type="match status" value="1"/>
</dbReference>
<feature type="compositionally biased region" description="Basic and acidic residues" evidence="7">
    <location>
        <begin position="287"/>
        <end position="300"/>
    </location>
</feature>
<feature type="transmembrane region" description="Helical" evidence="8">
    <location>
        <begin position="540"/>
        <end position="562"/>
    </location>
</feature>
<reference evidence="9 10" key="1">
    <citation type="journal article" date="2018" name="IMA Fungus">
        <title>IMA Genome-F 9: Draft genome sequence of Annulohypoxylon stygium, Aspergillus mulundensis, Berkeleyomyces basicola (syn. Thielaviopsis basicola), Ceratocystis smalleyi, two Cercospora beticola strains, Coleophoma cylindrospora, Fusarium fracticaudum, Phialophora cf. hyalina, and Morchella septimelata.</title>
        <authorList>
            <person name="Wingfield B.D."/>
            <person name="Bills G.F."/>
            <person name="Dong Y."/>
            <person name="Huang W."/>
            <person name="Nel W.J."/>
            <person name="Swalarsk-Parry B.S."/>
            <person name="Vaghefi N."/>
            <person name="Wilken P.M."/>
            <person name="An Z."/>
            <person name="de Beer Z.W."/>
            <person name="De Vos L."/>
            <person name="Chen L."/>
            <person name="Duong T.A."/>
            <person name="Gao Y."/>
            <person name="Hammerbacher A."/>
            <person name="Kikkert J.R."/>
            <person name="Li Y."/>
            <person name="Li H."/>
            <person name="Li K."/>
            <person name="Li Q."/>
            <person name="Liu X."/>
            <person name="Ma X."/>
            <person name="Naidoo K."/>
            <person name="Pethybridge S.J."/>
            <person name="Sun J."/>
            <person name="Steenkamp E.T."/>
            <person name="van der Nest M.A."/>
            <person name="van Wyk S."/>
            <person name="Wingfield M.J."/>
            <person name="Xiong C."/>
            <person name="Yue Q."/>
            <person name="Zhang X."/>
        </authorList>
    </citation>
    <scope>NUCLEOTIDE SEQUENCE [LARGE SCALE GENOMIC DNA]</scope>
    <source>
        <strain evidence="9 10">DSM 5745</strain>
    </source>
</reference>
<feature type="compositionally biased region" description="Polar residues" evidence="7">
    <location>
        <begin position="32"/>
        <end position="42"/>
    </location>
</feature>
<dbReference type="PANTHER" id="PTHR43829:SF24">
    <property type="entry name" value="MIP AQUAPORIN (EUROFUNG)"/>
    <property type="match status" value="1"/>
</dbReference>
<evidence type="ECO:0000256" key="1">
    <source>
        <dbReference type="ARBA" id="ARBA00004141"/>
    </source>
</evidence>
<sequence length="606" mass="66038">MSRQNTSSSGDGDNHNNTSRPPFRVLHGHGQSEAQGQGNGDNRFSDHSSDRTLSQNTCATQTDSYMANGLDQGTNTKTNTQTQNSAQRTQTSNSTYVSPEYREQNPQYGQKEDKPVWSLTQPLPHVVRNRGGKKEKDDQGQSQDGKDKDMEKQNTQQSQPPDGGTPSGTYVSPDYYEHNPHYGEKKDEPTWSLAQPLPHVVRSGTREKNDNDNSPSGQSTPTCSCSAINRLTSRKSSKSKSQNKNENKNNRGKQVGDENAMNVNAPGSREPASAEPPAARPADNADEQGRREARQRTKDNREFFNRWGKARHYIRQELAEWLGMTIAMTLGLCAGLSTYTSASEAGSFGSLAPAWGFGFMIAIYISGGISGGHMNPAISISMWVWRGFPARRCATYTAAQVLGAITASGIAYALYHDAIVQLAASNGVPQVLTDAKQAMVVTPKSFVHPVAAFFVEFVGSAILIGAIMALGDDSNAPPGAGMQAFIIGILVTVLILALGFTTGGCFNPARDFGARVVVAMAGWGGTLFSEYHVWWIWGPWVADIAGGLFGGLMYDLIIFTGGESPVNYPPRRRRRAFLMKSRNTRARMGMGRRKIPDLERAVKENE</sequence>
<dbReference type="STRING" id="1810919.A0A3D8Q9L4"/>
<feature type="compositionally biased region" description="Polar residues" evidence="7">
    <location>
        <begin position="85"/>
        <end position="97"/>
    </location>
</feature>
<dbReference type="InterPro" id="IPR022357">
    <property type="entry name" value="MIP_CS"/>
</dbReference>
<feature type="compositionally biased region" description="Basic and acidic residues" evidence="7">
    <location>
        <begin position="175"/>
        <end position="189"/>
    </location>
</feature>
<feature type="compositionally biased region" description="Low complexity" evidence="7">
    <location>
        <begin position="72"/>
        <end position="84"/>
    </location>
</feature>
<dbReference type="PRINTS" id="PR00783">
    <property type="entry name" value="MINTRINSICP"/>
</dbReference>
<gene>
    <name evidence="9" type="ORF">DSM5745_11224</name>
</gene>
<feature type="compositionally biased region" description="Polar residues" evidence="7">
    <location>
        <begin position="51"/>
        <end position="65"/>
    </location>
</feature>
<dbReference type="GeneID" id="38121594"/>
<dbReference type="Gene3D" id="1.20.1080.10">
    <property type="entry name" value="Glycerol uptake facilitator protein"/>
    <property type="match status" value="1"/>
</dbReference>
<feature type="transmembrane region" description="Helical" evidence="8">
    <location>
        <begin position="446"/>
        <end position="470"/>
    </location>
</feature>
<dbReference type="OrthoDB" id="3222at2759"/>
<accession>A0A3D8Q9L4</accession>
<dbReference type="RefSeq" id="XP_026598159.1">
    <property type="nucleotide sequence ID" value="XM_026753240.1"/>
</dbReference>
<dbReference type="GO" id="GO:0005886">
    <property type="term" value="C:plasma membrane"/>
    <property type="evidence" value="ECO:0007669"/>
    <property type="project" value="TreeGrafter"/>
</dbReference>
<protein>
    <recommendedName>
        <fullName evidence="11">Aquaporin</fullName>
    </recommendedName>
</protein>
<keyword evidence="5 8" id="KW-1133">Transmembrane helix</keyword>